<accession>A0AAV4FAK6</accession>
<comment type="caution">
    <text evidence="6">The sequence shown here is derived from an EMBL/GenBank/DDBJ whole genome shotgun (WGS) entry which is preliminary data.</text>
</comment>
<proteinExistence type="predicted"/>
<dbReference type="GO" id="GO:0016020">
    <property type="term" value="C:membrane"/>
    <property type="evidence" value="ECO:0007669"/>
    <property type="project" value="UniProtKB-SubCell"/>
</dbReference>
<dbReference type="AlphaFoldDB" id="A0AAV4FAK6"/>
<evidence type="ECO:0000313" key="6">
    <source>
        <dbReference type="EMBL" id="GFR70114.1"/>
    </source>
</evidence>
<sequence length="125" mass="13229">MRGVQAMALIGMIFLVFAACAGAVNVIVKSKGDRLRLLYLAISIVSLVAGLFILIGDIIMAAKHHSAFDAAFTKQTRQGFKKLTDRLGLSWGFGLDIFSVVLTVAGGVAHFIGGRLAKDESSGFA</sequence>
<feature type="transmembrane region" description="Helical" evidence="5">
    <location>
        <begin position="37"/>
        <end position="62"/>
    </location>
</feature>
<dbReference type="Gene3D" id="1.20.140.150">
    <property type="match status" value="1"/>
</dbReference>
<keyword evidence="7" id="KW-1185">Reference proteome</keyword>
<reference evidence="6 7" key="1">
    <citation type="journal article" date="2021" name="Elife">
        <title>Chloroplast acquisition without the gene transfer in kleptoplastic sea slugs, Plakobranchus ocellatus.</title>
        <authorList>
            <person name="Maeda T."/>
            <person name="Takahashi S."/>
            <person name="Yoshida T."/>
            <person name="Shimamura S."/>
            <person name="Takaki Y."/>
            <person name="Nagai Y."/>
            <person name="Toyoda A."/>
            <person name="Suzuki Y."/>
            <person name="Arimoto A."/>
            <person name="Ishii H."/>
            <person name="Satoh N."/>
            <person name="Nishiyama T."/>
            <person name="Hasebe M."/>
            <person name="Maruyama T."/>
            <person name="Minagawa J."/>
            <person name="Obokata J."/>
            <person name="Shigenobu S."/>
        </authorList>
    </citation>
    <scope>NUCLEOTIDE SEQUENCE [LARGE SCALE GENOMIC DNA]</scope>
</reference>
<comment type="subcellular location">
    <subcellularLocation>
        <location evidence="1">Membrane</location>
        <topology evidence="1">Multi-pass membrane protein</topology>
    </subcellularLocation>
</comment>
<dbReference type="EMBL" id="BMAT01000636">
    <property type="protein sequence ID" value="GFR70114.1"/>
    <property type="molecule type" value="Genomic_DNA"/>
</dbReference>
<keyword evidence="4 5" id="KW-0472">Membrane</keyword>
<dbReference type="Pfam" id="PF13903">
    <property type="entry name" value="Claudin_2"/>
    <property type="match status" value="1"/>
</dbReference>
<organism evidence="6 7">
    <name type="scientific">Elysia marginata</name>
    <dbReference type="NCBI Taxonomy" id="1093978"/>
    <lineage>
        <taxon>Eukaryota</taxon>
        <taxon>Metazoa</taxon>
        <taxon>Spiralia</taxon>
        <taxon>Lophotrochozoa</taxon>
        <taxon>Mollusca</taxon>
        <taxon>Gastropoda</taxon>
        <taxon>Heterobranchia</taxon>
        <taxon>Euthyneura</taxon>
        <taxon>Panpulmonata</taxon>
        <taxon>Sacoglossa</taxon>
        <taxon>Placobranchoidea</taxon>
        <taxon>Plakobranchidae</taxon>
        <taxon>Elysia</taxon>
    </lineage>
</organism>
<keyword evidence="2 5" id="KW-0812">Transmembrane</keyword>
<dbReference type="InterPro" id="IPR004031">
    <property type="entry name" value="PMP22/EMP/MP20/Claudin"/>
</dbReference>
<evidence type="ECO:0000256" key="2">
    <source>
        <dbReference type="ARBA" id="ARBA00022692"/>
    </source>
</evidence>
<evidence type="ECO:0000256" key="5">
    <source>
        <dbReference type="SAM" id="Phobius"/>
    </source>
</evidence>
<keyword evidence="3 5" id="KW-1133">Transmembrane helix</keyword>
<evidence type="ECO:0000256" key="1">
    <source>
        <dbReference type="ARBA" id="ARBA00004141"/>
    </source>
</evidence>
<dbReference type="Proteomes" id="UP000762676">
    <property type="component" value="Unassembled WGS sequence"/>
</dbReference>
<dbReference type="PROSITE" id="PS51257">
    <property type="entry name" value="PROKAR_LIPOPROTEIN"/>
    <property type="match status" value="1"/>
</dbReference>
<gene>
    <name evidence="6" type="ORF">ElyMa_000320700</name>
</gene>
<protein>
    <submittedName>
        <fullName evidence="6">Uncharacterized protein</fullName>
    </submittedName>
</protein>
<evidence type="ECO:0000313" key="7">
    <source>
        <dbReference type="Proteomes" id="UP000762676"/>
    </source>
</evidence>
<feature type="transmembrane region" description="Helical" evidence="5">
    <location>
        <begin position="91"/>
        <end position="112"/>
    </location>
</feature>
<evidence type="ECO:0000256" key="4">
    <source>
        <dbReference type="ARBA" id="ARBA00023136"/>
    </source>
</evidence>
<evidence type="ECO:0000256" key="3">
    <source>
        <dbReference type="ARBA" id="ARBA00022989"/>
    </source>
</evidence>
<feature type="transmembrane region" description="Helical" evidence="5">
    <location>
        <begin position="6"/>
        <end position="28"/>
    </location>
</feature>
<name>A0AAV4FAK6_9GAST</name>